<keyword evidence="2" id="KW-1185">Reference proteome</keyword>
<dbReference type="AlphaFoldDB" id="A0A9N9RXH0"/>
<dbReference type="EMBL" id="OU895878">
    <property type="protein sequence ID" value="CAG9805725.1"/>
    <property type="molecule type" value="Genomic_DNA"/>
</dbReference>
<reference evidence="1" key="2">
    <citation type="submission" date="2022-10" db="EMBL/GenBank/DDBJ databases">
        <authorList>
            <consortium name="ENA_rothamsted_submissions"/>
            <consortium name="culmorum"/>
            <person name="King R."/>
        </authorList>
    </citation>
    <scope>NUCLEOTIDE SEQUENCE</scope>
</reference>
<name>A0A9N9RXH0_9DIPT</name>
<dbReference type="Proteomes" id="UP001153620">
    <property type="component" value="Chromosome 2"/>
</dbReference>
<proteinExistence type="predicted"/>
<reference evidence="1" key="1">
    <citation type="submission" date="2022-01" db="EMBL/GenBank/DDBJ databases">
        <authorList>
            <person name="King R."/>
        </authorList>
    </citation>
    <scope>NUCLEOTIDE SEQUENCE</scope>
</reference>
<evidence type="ECO:0000313" key="2">
    <source>
        <dbReference type="Proteomes" id="UP001153620"/>
    </source>
</evidence>
<protein>
    <submittedName>
        <fullName evidence="1">Uncharacterized protein</fullName>
    </submittedName>
</protein>
<sequence length="33" mass="3789">MNNGEAHDLKDLKLKTSSEQFSYIDRCFVSLAK</sequence>
<organism evidence="1 2">
    <name type="scientific">Chironomus riparius</name>
    <dbReference type="NCBI Taxonomy" id="315576"/>
    <lineage>
        <taxon>Eukaryota</taxon>
        <taxon>Metazoa</taxon>
        <taxon>Ecdysozoa</taxon>
        <taxon>Arthropoda</taxon>
        <taxon>Hexapoda</taxon>
        <taxon>Insecta</taxon>
        <taxon>Pterygota</taxon>
        <taxon>Neoptera</taxon>
        <taxon>Endopterygota</taxon>
        <taxon>Diptera</taxon>
        <taxon>Nematocera</taxon>
        <taxon>Chironomoidea</taxon>
        <taxon>Chironomidae</taxon>
        <taxon>Chironominae</taxon>
        <taxon>Chironomus</taxon>
    </lineage>
</organism>
<accession>A0A9N9RXH0</accession>
<gene>
    <name evidence="1" type="ORF">CHIRRI_LOCUS8594</name>
</gene>
<evidence type="ECO:0000313" key="1">
    <source>
        <dbReference type="EMBL" id="CAG9805725.1"/>
    </source>
</evidence>